<proteinExistence type="predicted"/>
<evidence type="ECO:0008006" key="4">
    <source>
        <dbReference type="Google" id="ProtNLM"/>
    </source>
</evidence>
<evidence type="ECO:0000256" key="1">
    <source>
        <dbReference type="SAM" id="Phobius"/>
    </source>
</evidence>
<dbReference type="EMBL" id="JAYFUH010000107">
    <property type="protein sequence ID" value="MEA5667700.1"/>
    <property type="molecule type" value="Genomic_DNA"/>
</dbReference>
<evidence type="ECO:0000313" key="3">
    <source>
        <dbReference type="Proteomes" id="UP001301653"/>
    </source>
</evidence>
<feature type="transmembrane region" description="Helical" evidence="1">
    <location>
        <begin position="68"/>
        <end position="85"/>
    </location>
</feature>
<dbReference type="RefSeq" id="WP_323438611.1">
    <property type="nucleotide sequence ID" value="NZ_JAYFUH010000107.1"/>
</dbReference>
<dbReference type="Proteomes" id="UP001301653">
    <property type="component" value="Unassembled WGS sequence"/>
</dbReference>
<keyword evidence="3" id="KW-1185">Reference proteome</keyword>
<keyword evidence="1" id="KW-0812">Transmembrane</keyword>
<evidence type="ECO:0000313" key="2">
    <source>
        <dbReference type="EMBL" id="MEA5667700.1"/>
    </source>
</evidence>
<name>A0ABU5V579_9GAMM</name>
<comment type="caution">
    <text evidence="2">The sequence shown here is derived from an EMBL/GenBank/DDBJ whole genome shotgun (WGS) entry which is preliminary data.</text>
</comment>
<sequence>MLLRYLPAIVIGAVVAVLTATASTLILLDHPAALLVVLYAPLLGVVLLPALLLAWLYALVRDRGRTPWVAHLAMLGPAMLAALIVPTGQGLRRQHDGLFGAPPVSEVHVNLTGRTLWLDDSVSTGFTSTPGIGHVMPVPALPVGQTTQITRWPPARRADGRAFPYAGHALKPSRLQIGRALGDGRPSPDVVPLRRPSAALPHDLPAGDLRHVYYHYPDHVDVVLTPMRSPRLVRTPARRAPAGLTLVSVADSSAVPIVRLELNGQNVDLLHADLAQATCPNRREPQAPVMLGTDTPLTVRWQRADAPQHWHEAQLAYPALPLPSGLAKQAYTAQLMLYFSDTLPPAVQRFQEVPTGDVRLSLATSPAPAAYAAVSACADVASGYDLQVVKPL</sequence>
<feature type="transmembrane region" description="Helical" evidence="1">
    <location>
        <begin position="35"/>
        <end position="56"/>
    </location>
</feature>
<keyword evidence="1" id="KW-0472">Membrane</keyword>
<keyword evidence="1" id="KW-1133">Transmembrane helix</keyword>
<feature type="transmembrane region" description="Helical" evidence="1">
    <location>
        <begin position="6"/>
        <end position="28"/>
    </location>
</feature>
<protein>
    <recommendedName>
        <fullName evidence="4">Transmembrane protein</fullName>
    </recommendedName>
</protein>
<reference evidence="2 3" key="1">
    <citation type="submission" date="2023-12" db="EMBL/GenBank/DDBJ databases">
        <title>Stenotrophomonas guangdongensis sp. nov., isolated from wilted pepper plants (Capsicum annuum).</title>
        <authorList>
            <person name="Qiu M."/>
            <person name="Li Y."/>
            <person name="Liu Q."/>
            <person name="Zhang X."/>
            <person name="Huang Y."/>
            <person name="Guo R."/>
            <person name="Hu M."/>
            <person name="Zhou J."/>
            <person name="Zhou X."/>
        </authorList>
    </citation>
    <scope>NUCLEOTIDE SEQUENCE [LARGE SCALE GENOMIC DNA]</scope>
    <source>
        <strain evidence="2 3">MH1</strain>
    </source>
</reference>
<gene>
    <name evidence="2" type="ORF">VA603_09175</name>
</gene>
<accession>A0ABU5V579</accession>
<organism evidence="2 3">
    <name type="scientific">Stenotrophomonas capsici</name>
    <dbReference type="NCBI Taxonomy" id="3110230"/>
    <lineage>
        <taxon>Bacteria</taxon>
        <taxon>Pseudomonadati</taxon>
        <taxon>Pseudomonadota</taxon>
        <taxon>Gammaproteobacteria</taxon>
        <taxon>Lysobacterales</taxon>
        <taxon>Lysobacteraceae</taxon>
        <taxon>Stenotrophomonas</taxon>
    </lineage>
</organism>